<evidence type="ECO:0000256" key="6">
    <source>
        <dbReference type="ARBA" id="ARBA00023316"/>
    </source>
</evidence>
<dbReference type="Gene3D" id="3.30.1490.480">
    <property type="entry name" value="Endolytic murein transglycosylase"/>
    <property type="match status" value="1"/>
</dbReference>
<dbReference type="Proteomes" id="UP000004699">
    <property type="component" value="Unassembled WGS sequence"/>
</dbReference>
<dbReference type="HAMAP" id="MF_02065">
    <property type="entry name" value="MltG"/>
    <property type="match status" value="1"/>
</dbReference>
<reference evidence="10" key="1">
    <citation type="journal article" date="2013" name="BMC Microbiol.">
        <title>Taxonomy and evolution of bacteriochlorophyll a-containing members of the OM60/NOR5 clade of marine gammaproteobacteria: description of Luminiphilus syltensis gen. nov., sp. nov., reclassification of Haliea rubra as Pseudohaliea rubra gen. nov., comb. nov., and emendation of Chromatocurvus halotolerans.</title>
        <authorList>
            <person name="Spring S."/>
            <person name="Riedel T."/>
            <person name="Sproer C."/>
            <person name="Yan S."/>
            <person name="Harder J."/>
            <person name="Fuchs B.M."/>
        </authorList>
    </citation>
    <scope>NUCLEOTIDE SEQUENCE [LARGE SCALE GENOMIC DNA]</scope>
    <source>
        <strain evidence="10">NOR51-B</strain>
    </source>
</reference>
<comment type="similarity">
    <text evidence="7">Belongs to the transglycosylase MltG family.</text>
</comment>
<keyword evidence="2 7" id="KW-0812">Transmembrane</keyword>
<feature type="chain" id="PRO_5002876120" description="Endolytic murein transglycosylase" evidence="8">
    <location>
        <begin position="20"/>
        <end position="341"/>
    </location>
</feature>
<evidence type="ECO:0000313" key="10">
    <source>
        <dbReference type="Proteomes" id="UP000004699"/>
    </source>
</evidence>
<dbReference type="PANTHER" id="PTHR30518">
    <property type="entry name" value="ENDOLYTIC MUREIN TRANSGLYCOSYLASE"/>
    <property type="match status" value="1"/>
</dbReference>
<dbReference type="AlphaFoldDB" id="B8KQW5"/>
<feature type="site" description="Important for catalytic activity" evidence="7">
    <location>
        <position position="214"/>
    </location>
</feature>
<dbReference type="OrthoDB" id="9814591at2"/>
<organism evidence="9 10">
    <name type="scientific">Luminiphilus syltensis NOR5-1B</name>
    <dbReference type="NCBI Taxonomy" id="565045"/>
    <lineage>
        <taxon>Bacteria</taxon>
        <taxon>Pseudomonadati</taxon>
        <taxon>Pseudomonadota</taxon>
        <taxon>Gammaproteobacteria</taxon>
        <taxon>Cellvibrionales</taxon>
        <taxon>Halieaceae</taxon>
        <taxon>Luminiphilus</taxon>
    </lineage>
</organism>
<evidence type="ECO:0000256" key="2">
    <source>
        <dbReference type="ARBA" id="ARBA00022692"/>
    </source>
</evidence>
<evidence type="ECO:0000256" key="4">
    <source>
        <dbReference type="ARBA" id="ARBA00023136"/>
    </source>
</evidence>
<evidence type="ECO:0000256" key="5">
    <source>
        <dbReference type="ARBA" id="ARBA00023239"/>
    </source>
</evidence>
<feature type="signal peptide" evidence="8">
    <location>
        <begin position="1"/>
        <end position="19"/>
    </location>
</feature>
<evidence type="ECO:0000256" key="8">
    <source>
        <dbReference type="SAM" id="SignalP"/>
    </source>
</evidence>
<dbReference type="Pfam" id="PF02618">
    <property type="entry name" value="YceG"/>
    <property type="match status" value="1"/>
</dbReference>
<sequence>MVRTIALVLVIVAAAAASAVGYALHNWNAPLNVPLNGTVVEVYSGDALSTVLRRLSKQGVIPRPRWVAQVARWYGLDGRLQVGEYQLNSGMTASDLLTQFAAGQVITYSVTLPEGITLQRALEILAEHSAIERSLEGAGDPRLLAMVAPATHPEGWFLPETYVFHRGESDVALLQRAHDAMTTLLNRLWLARREGLPLQTSYEALILASIIERETGLAKERRQIAGVFIRRLLRGMRLQTDPTIIYGLGPAFDGDLKRRHLKDDTNPYNTYRIPGLPPTPIALPGEDAIKAALDPAEGDALFFVARGDGSHAFADTLEAHESNVRQYQINRRKDYRSSPTQ</sequence>
<dbReference type="GO" id="GO:0009252">
    <property type="term" value="P:peptidoglycan biosynthetic process"/>
    <property type="evidence" value="ECO:0007669"/>
    <property type="project" value="UniProtKB-UniRule"/>
</dbReference>
<evidence type="ECO:0000313" key="9">
    <source>
        <dbReference type="EMBL" id="EED35489.1"/>
    </source>
</evidence>
<dbReference type="CDD" id="cd08010">
    <property type="entry name" value="MltG_like"/>
    <property type="match status" value="1"/>
</dbReference>
<dbReference type="NCBIfam" id="TIGR00247">
    <property type="entry name" value="endolytic transglycosylase MltG"/>
    <property type="match status" value="1"/>
</dbReference>
<keyword evidence="8" id="KW-0732">Signal</keyword>
<dbReference type="RefSeq" id="WP_009020235.1">
    <property type="nucleotide sequence ID" value="NZ_DS999411.1"/>
</dbReference>
<keyword evidence="6 7" id="KW-0961">Cell wall biogenesis/degradation</keyword>
<keyword evidence="5 7" id="KW-0456">Lyase</keyword>
<dbReference type="EC" id="4.2.2.29" evidence="7"/>
<accession>B8KQW5</accession>
<comment type="catalytic activity">
    <reaction evidence="7">
        <text>a peptidoglycan chain = a peptidoglycan chain with N-acetyl-1,6-anhydromuramyl-[peptide] at the reducing end + a peptidoglycan chain with N-acetylglucosamine at the non-reducing end.</text>
        <dbReference type="EC" id="4.2.2.29"/>
    </reaction>
</comment>
<dbReference type="GO" id="GO:0008932">
    <property type="term" value="F:lytic endotransglycosylase activity"/>
    <property type="evidence" value="ECO:0007669"/>
    <property type="project" value="UniProtKB-UniRule"/>
</dbReference>
<evidence type="ECO:0000256" key="7">
    <source>
        <dbReference type="HAMAP-Rule" id="MF_02065"/>
    </source>
</evidence>
<dbReference type="eggNOG" id="COG1559">
    <property type="taxonomic scope" value="Bacteria"/>
</dbReference>
<gene>
    <name evidence="7" type="primary">mltG</name>
    <name evidence="9" type="ORF">NOR51B_1435</name>
</gene>
<comment type="function">
    <text evidence="7">Functions as a peptidoglycan terminase that cleaves nascent peptidoglycan strands endolytically to terminate their elongation.</text>
</comment>
<protein>
    <recommendedName>
        <fullName evidence="7">Endolytic murein transglycosylase</fullName>
        <ecNumber evidence="7">4.2.2.29</ecNumber>
    </recommendedName>
    <alternativeName>
        <fullName evidence="7">Peptidoglycan lytic transglycosylase</fullName>
    </alternativeName>
    <alternativeName>
        <fullName evidence="7">Peptidoglycan polymerization terminase</fullName>
    </alternativeName>
</protein>
<dbReference type="GO" id="GO:0005886">
    <property type="term" value="C:plasma membrane"/>
    <property type="evidence" value="ECO:0007669"/>
    <property type="project" value="UniProtKB-UniRule"/>
</dbReference>
<dbReference type="HOGENOM" id="CLU_025574_0_2_6"/>
<keyword evidence="7" id="KW-0997">Cell inner membrane</keyword>
<dbReference type="Gene3D" id="3.30.160.60">
    <property type="entry name" value="Classic Zinc Finger"/>
    <property type="match status" value="1"/>
</dbReference>
<keyword evidence="4 7" id="KW-0472">Membrane</keyword>
<dbReference type="EMBL" id="DS999411">
    <property type="protein sequence ID" value="EED35489.1"/>
    <property type="molecule type" value="Genomic_DNA"/>
</dbReference>
<dbReference type="GO" id="GO:0071555">
    <property type="term" value="P:cell wall organization"/>
    <property type="evidence" value="ECO:0007669"/>
    <property type="project" value="UniProtKB-KW"/>
</dbReference>
<dbReference type="PANTHER" id="PTHR30518:SF2">
    <property type="entry name" value="ENDOLYTIC MUREIN TRANSGLYCOSYLASE"/>
    <property type="match status" value="1"/>
</dbReference>
<keyword evidence="3 7" id="KW-1133">Transmembrane helix</keyword>
<evidence type="ECO:0000256" key="1">
    <source>
        <dbReference type="ARBA" id="ARBA00022475"/>
    </source>
</evidence>
<keyword evidence="10" id="KW-1185">Reference proteome</keyword>
<name>B8KQW5_9GAMM</name>
<dbReference type="InterPro" id="IPR003770">
    <property type="entry name" value="MLTG-like"/>
</dbReference>
<dbReference type="STRING" id="565045.NOR51B_1435"/>
<evidence type="ECO:0000256" key="3">
    <source>
        <dbReference type="ARBA" id="ARBA00022989"/>
    </source>
</evidence>
<proteinExistence type="inferred from homology"/>
<keyword evidence="1 7" id="KW-1003">Cell membrane</keyword>